<name>A0A809R8R9_9BACT</name>
<dbReference type="KEGG" id="npy:NPRO_14950"/>
<accession>A0A809R8R9</accession>
<sequence>MNLLVTLLATSLLSQLPQDAKVLDLGDGYSRVVTATYSVELPTGWDISSETRWGQRKAHPNGSNGELGIMTAPPGQQSWDELYHTSLFFILREKKGKPTPYRLGKTSDGLETASFEVVDRQGFAARRYILIRNVDGRLLALSVHVPNREADKQWSAHFERLLRTARFIKQPL</sequence>
<protein>
    <submittedName>
        <fullName evidence="1">Uncharacterized protein</fullName>
    </submittedName>
</protein>
<organism evidence="1 2">
    <name type="scientific">Candidatus Nitrosymbiomonas proteolyticus</name>
    <dbReference type="NCBI Taxonomy" id="2608984"/>
    <lineage>
        <taxon>Bacteria</taxon>
        <taxon>Bacillati</taxon>
        <taxon>Armatimonadota</taxon>
        <taxon>Armatimonadota incertae sedis</taxon>
        <taxon>Candidatus Nitrosymbiomonas</taxon>
    </lineage>
</organism>
<reference evidence="1" key="1">
    <citation type="journal article" name="DNA Res.">
        <title>The physiological potential of anammox bacteria as revealed by their core genome structure.</title>
        <authorList>
            <person name="Okubo T."/>
            <person name="Toyoda A."/>
            <person name="Fukuhara K."/>
            <person name="Uchiyama I."/>
            <person name="Harigaya Y."/>
            <person name="Kuroiwa M."/>
            <person name="Suzuki T."/>
            <person name="Murakami Y."/>
            <person name="Suwa Y."/>
            <person name="Takami H."/>
        </authorList>
    </citation>
    <scope>NUCLEOTIDE SEQUENCE</scope>
    <source>
        <strain evidence="1">317325-2</strain>
    </source>
</reference>
<evidence type="ECO:0000313" key="2">
    <source>
        <dbReference type="Proteomes" id="UP000662873"/>
    </source>
</evidence>
<dbReference type="EMBL" id="AP021858">
    <property type="protein sequence ID" value="BBO23900.1"/>
    <property type="molecule type" value="Genomic_DNA"/>
</dbReference>
<dbReference type="Proteomes" id="UP000662873">
    <property type="component" value="Chromosome"/>
</dbReference>
<gene>
    <name evidence="1" type="ORF">NPRO_14950</name>
</gene>
<proteinExistence type="predicted"/>
<evidence type="ECO:0000313" key="1">
    <source>
        <dbReference type="EMBL" id="BBO23900.1"/>
    </source>
</evidence>
<dbReference type="AlphaFoldDB" id="A0A809R8R9"/>